<reference evidence="3" key="1">
    <citation type="submission" date="2022-08" db="EMBL/GenBank/DDBJ databases">
        <title>Novel sulphate-reducing endosymbionts in the free-living metamonad Anaeramoeba.</title>
        <authorList>
            <person name="Jerlstrom-Hultqvist J."/>
            <person name="Cepicka I."/>
            <person name="Gallot-Lavallee L."/>
            <person name="Salas-Leiva D."/>
            <person name="Curtis B.A."/>
            <person name="Zahonova K."/>
            <person name="Pipaliya S."/>
            <person name="Dacks J."/>
            <person name="Roger A.J."/>
        </authorList>
    </citation>
    <scope>NUCLEOTIDE SEQUENCE</scope>
    <source>
        <strain evidence="3">Busselton2</strain>
    </source>
</reference>
<accession>A0AAV7ZII5</accession>
<dbReference type="SMART" id="SM00389">
    <property type="entry name" value="HOX"/>
    <property type="match status" value="1"/>
</dbReference>
<dbReference type="InterPro" id="IPR009057">
    <property type="entry name" value="Homeodomain-like_sf"/>
</dbReference>
<feature type="compositionally biased region" description="Polar residues" evidence="1">
    <location>
        <begin position="173"/>
        <end position="182"/>
    </location>
</feature>
<feature type="domain" description="Homeobox" evidence="2">
    <location>
        <begin position="452"/>
        <end position="520"/>
    </location>
</feature>
<dbReference type="EMBL" id="JANTQA010000030">
    <property type="protein sequence ID" value="KAJ3440711.1"/>
    <property type="molecule type" value="Genomic_DNA"/>
</dbReference>
<feature type="compositionally biased region" description="Basic and acidic residues" evidence="1">
    <location>
        <begin position="155"/>
        <end position="172"/>
    </location>
</feature>
<name>A0AAV7ZII5_9EUKA</name>
<evidence type="ECO:0000256" key="1">
    <source>
        <dbReference type="SAM" id="MobiDB-lite"/>
    </source>
</evidence>
<feature type="region of interest" description="Disordered" evidence="1">
    <location>
        <begin position="130"/>
        <end position="188"/>
    </location>
</feature>
<evidence type="ECO:0000259" key="2">
    <source>
        <dbReference type="SMART" id="SM00389"/>
    </source>
</evidence>
<dbReference type="InterPro" id="IPR001356">
    <property type="entry name" value="HD"/>
</dbReference>
<evidence type="ECO:0000313" key="3">
    <source>
        <dbReference type="EMBL" id="KAJ3440711.1"/>
    </source>
</evidence>
<evidence type="ECO:0000313" key="4">
    <source>
        <dbReference type="Proteomes" id="UP001146793"/>
    </source>
</evidence>
<protein>
    <recommendedName>
        <fullName evidence="2">Homeobox domain-containing protein</fullName>
    </recommendedName>
</protein>
<dbReference type="AlphaFoldDB" id="A0AAV7ZII5"/>
<feature type="compositionally biased region" description="Polar residues" evidence="1">
    <location>
        <begin position="130"/>
        <end position="154"/>
    </location>
</feature>
<dbReference type="SUPFAM" id="SSF46689">
    <property type="entry name" value="Homeodomain-like"/>
    <property type="match status" value="1"/>
</dbReference>
<organism evidence="3 4">
    <name type="scientific">Anaeramoeba flamelloides</name>
    <dbReference type="NCBI Taxonomy" id="1746091"/>
    <lineage>
        <taxon>Eukaryota</taxon>
        <taxon>Metamonada</taxon>
        <taxon>Anaeramoebidae</taxon>
        <taxon>Anaeramoeba</taxon>
    </lineage>
</organism>
<proteinExistence type="predicted"/>
<dbReference type="CDD" id="cd00086">
    <property type="entry name" value="homeodomain"/>
    <property type="match status" value="1"/>
</dbReference>
<comment type="caution">
    <text evidence="3">The sequence shown here is derived from an EMBL/GenBank/DDBJ whole genome shotgun (WGS) entry which is preliminary data.</text>
</comment>
<sequence>MYFLKANNEINEITKPIKNDQEDLMFCDTLIPYNNYPKPYENYDEYLVNKENTSLGLHLTDLIKEKDLGINEKDGNSNVFGDQKSLSELVFEAGNHFTCNNMDDFDHDENSFEKENMLNLRQKKITTQMNYQPSNDSSQQFTTKNSLQKQTIKTNRIEKQGLESKFRNKAQQDQKSFNNSEFNGDEMNFENPLPLELNCDWFYEDQIQNDNYTNLNEQSQATNSIFYQKKKIGATAAVNKEQKRQPRDIKIEKKGLSNLSYNQKLYLDNILENKISINNIFLSEPSIINFVSKKKRPKSFVNSLSIPNNHIDAISQQNRGLNSKALNNPKATKLVPDNNKLNNLKRIPKNENIKHRKTTNSRKKKRYKKKTKKHNKNKNKNKNKKKKKNKKTKAKTKKKPAGPKKEIKNIRKRSYPNVEPKPGKTTKKYKLKIGRATNQGGKGVLIRAFEVPITIRCRTSQFAQRIFEKWFLNHCHTDLGPYPDQKTQKVLASEAKTSILRVVRWFGQRRRIEKEKWEVGKIEKPKWIRKQGKVKKFI</sequence>
<feature type="compositionally biased region" description="Basic residues" evidence="1">
    <location>
        <begin position="354"/>
        <end position="402"/>
    </location>
</feature>
<dbReference type="Gene3D" id="1.10.10.60">
    <property type="entry name" value="Homeodomain-like"/>
    <property type="match status" value="1"/>
</dbReference>
<dbReference type="GO" id="GO:0003677">
    <property type="term" value="F:DNA binding"/>
    <property type="evidence" value="ECO:0007669"/>
    <property type="project" value="InterPro"/>
</dbReference>
<dbReference type="Proteomes" id="UP001146793">
    <property type="component" value="Unassembled WGS sequence"/>
</dbReference>
<feature type="region of interest" description="Disordered" evidence="1">
    <location>
        <begin position="319"/>
        <end position="425"/>
    </location>
</feature>
<gene>
    <name evidence="3" type="ORF">M0812_14382</name>
</gene>
<feature type="compositionally biased region" description="Polar residues" evidence="1">
    <location>
        <begin position="319"/>
        <end position="330"/>
    </location>
</feature>